<accession>A0A921SPD5</accession>
<dbReference type="InterPro" id="IPR011991">
    <property type="entry name" value="ArsR-like_HTH"/>
</dbReference>
<evidence type="ECO:0000256" key="1">
    <source>
        <dbReference type="SAM" id="MobiDB-lite"/>
    </source>
</evidence>
<reference evidence="2" key="2">
    <citation type="submission" date="2021-09" db="EMBL/GenBank/DDBJ databases">
        <authorList>
            <person name="Gilroy R."/>
        </authorList>
    </citation>
    <scope>NUCLEOTIDE SEQUENCE</scope>
    <source>
        <strain evidence="2">ChiGjej5B5-7349</strain>
    </source>
</reference>
<feature type="region of interest" description="Disordered" evidence="1">
    <location>
        <begin position="34"/>
        <end position="81"/>
    </location>
</feature>
<dbReference type="InterPro" id="IPR036390">
    <property type="entry name" value="WH_DNA-bd_sf"/>
</dbReference>
<dbReference type="AlphaFoldDB" id="A0A921SPD5"/>
<organism evidence="2 3">
    <name type="scientific">Brevibacterium senegalense</name>
    <dbReference type="NCBI Taxonomy" id="1033736"/>
    <lineage>
        <taxon>Bacteria</taxon>
        <taxon>Bacillati</taxon>
        <taxon>Actinomycetota</taxon>
        <taxon>Actinomycetes</taxon>
        <taxon>Micrococcales</taxon>
        <taxon>Brevibacteriaceae</taxon>
        <taxon>Brevibacterium</taxon>
    </lineage>
</organism>
<proteinExistence type="predicted"/>
<name>A0A921SPD5_9MICO</name>
<dbReference type="SUPFAM" id="SSF46785">
    <property type="entry name" value="Winged helix' DNA-binding domain"/>
    <property type="match status" value="1"/>
</dbReference>
<gene>
    <name evidence="2" type="ORF">K8V08_13660</name>
</gene>
<dbReference type="Proteomes" id="UP000784435">
    <property type="component" value="Unassembled WGS sequence"/>
</dbReference>
<protein>
    <submittedName>
        <fullName evidence="2">Helix-turn-helix domain-containing protein</fullName>
    </submittedName>
</protein>
<comment type="caution">
    <text evidence="2">The sequence shown here is derived from an EMBL/GenBank/DDBJ whole genome shotgun (WGS) entry which is preliminary data.</text>
</comment>
<reference evidence="2" key="1">
    <citation type="journal article" date="2021" name="PeerJ">
        <title>Extensive microbial diversity within the chicken gut microbiome revealed by metagenomics and culture.</title>
        <authorList>
            <person name="Gilroy R."/>
            <person name="Ravi A."/>
            <person name="Getino M."/>
            <person name="Pursley I."/>
            <person name="Horton D.L."/>
            <person name="Alikhan N.F."/>
            <person name="Baker D."/>
            <person name="Gharbi K."/>
            <person name="Hall N."/>
            <person name="Watson M."/>
            <person name="Adriaenssens E.M."/>
            <person name="Foster-Nyarko E."/>
            <person name="Jarju S."/>
            <person name="Secka A."/>
            <person name="Antonio M."/>
            <person name="Oren A."/>
            <person name="Chaudhuri R.R."/>
            <person name="La Ragione R."/>
            <person name="Hildebrand F."/>
            <person name="Pallen M.J."/>
        </authorList>
    </citation>
    <scope>NUCLEOTIDE SEQUENCE</scope>
    <source>
        <strain evidence="2">ChiGjej5B5-7349</strain>
    </source>
</reference>
<dbReference type="Gene3D" id="1.10.10.10">
    <property type="entry name" value="Winged helix-like DNA-binding domain superfamily/Winged helix DNA-binding domain"/>
    <property type="match status" value="1"/>
</dbReference>
<sequence length="212" mass="21985">MTPPAHAGTTGDGHSPDALATVLARIEARLDRLEAVTGTGDKAPVDTEPTGSEAPTDAQNSGATTETTGAAAAAAPHSPDDPYWVLTGMRERYPDDDVVLYAGTFATGDGGYRWQYGLPTATILDGDFADGAPALSALAHPVRLTLLQAVLAGTHQTAELSALPGLGTSGQVYHHLNQLAAAGWLRSPRRGRWEVPGERTIPLLALIMAATS</sequence>
<dbReference type="CDD" id="cd00090">
    <property type="entry name" value="HTH_ARSR"/>
    <property type="match status" value="1"/>
</dbReference>
<feature type="compositionally biased region" description="Low complexity" evidence="1">
    <location>
        <begin position="62"/>
        <end position="75"/>
    </location>
</feature>
<dbReference type="InterPro" id="IPR036388">
    <property type="entry name" value="WH-like_DNA-bd_sf"/>
</dbReference>
<evidence type="ECO:0000313" key="2">
    <source>
        <dbReference type="EMBL" id="HJG81445.1"/>
    </source>
</evidence>
<evidence type="ECO:0000313" key="3">
    <source>
        <dbReference type="Proteomes" id="UP000784435"/>
    </source>
</evidence>
<dbReference type="EMBL" id="DYUK01000317">
    <property type="protein sequence ID" value="HJG81445.1"/>
    <property type="molecule type" value="Genomic_DNA"/>
</dbReference>